<evidence type="ECO:0000313" key="1">
    <source>
        <dbReference type="EMBL" id="QDH91251.1"/>
    </source>
</evidence>
<accession>A0A514DCC2</accession>
<organism evidence="1">
    <name type="scientific">Leviviridae sp</name>
    <dbReference type="NCBI Taxonomy" id="2027243"/>
    <lineage>
        <taxon>Viruses</taxon>
        <taxon>Riboviria</taxon>
        <taxon>Orthornavirae</taxon>
        <taxon>Lenarviricota</taxon>
        <taxon>Leviviricetes</taxon>
        <taxon>Norzivirales</taxon>
        <taxon>Fiersviridae</taxon>
    </lineage>
</organism>
<dbReference type="EMBL" id="MN036121">
    <property type="protein sequence ID" value="QDH91251.1"/>
    <property type="molecule type" value="Genomic_RNA"/>
</dbReference>
<reference evidence="1" key="1">
    <citation type="submission" date="2019-05" db="EMBL/GenBank/DDBJ databases">
        <title>Metatranscriptomic reconstruction reveals RNA viruses with the potential to shape carbon cycling in soil.</title>
        <authorList>
            <person name="Starr E.P."/>
            <person name="Nuccio E."/>
            <person name="Pett-Ridge J."/>
            <person name="Banfield J.F."/>
            <person name="Firestone M.K."/>
        </authorList>
    </citation>
    <scope>NUCLEOTIDE SEQUENCE</scope>
    <source>
        <strain evidence="1">H2_Rhizo_31_scaffold_738</strain>
    </source>
</reference>
<proteinExistence type="predicted"/>
<evidence type="ECO:0008006" key="2">
    <source>
        <dbReference type="Google" id="ProtNLM"/>
    </source>
</evidence>
<protein>
    <recommendedName>
        <fullName evidence="2">Maturation</fullName>
    </recommendedName>
</protein>
<name>A0A514DCC2_9VIRU</name>
<sequence>MTLKYRAFAGATFTTYDTDSPTNNGKTQMAGGGYESIDSVNHNLSLLGKTDCGGPMILNRDISDISAPIISGGRFNGSQLILQPVSLSTGHPGVTSDASMNASGATAIARTIPTEPVFQSITALSELRSDGIPSLPGLESWRSRTLKAHNAGSEYLNVEFGWLPLVNDIRTFAKSVKNHHSILDDYKAGAGHTTRVGFSFPGTSDFSATQGSCLSYLPGNSGISRALTCSYTYTKEQSTWFKGAFRYYLPVGDDVISKSRYYAALADKLLGIKPTPEAIYNASPWTWALDWFTNSGDIVRNISQIGQNGLVLKYGYIMSQALTHETWVVPSGPWRIGNSSAGSMHRRREFKKRLPANPYGFGVSDGSLSNTQKAIVAALGLSRSKSIGRG</sequence>
<gene>
    <name evidence="1" type="ORF">H2Rhizo31738_000003</name>
</gene>